<evidence type="ECO:0000313" key="1">
    <source>
        <dbReference type="EMBL" id="GMH29481.1"/>
    </source>
</evidence>
<name>A0AAD3TI88_NEPGR</name>
<protein>
    <submittedName>
        <fullName evidence="1">Uncharacterized protein</fullName>
    </submittedName>
</protein>
<comment type="caution">
    <text evidence="1">The sequence shown here is derived from an EMBL/GenBank/DDBJ whole genome shotgun (WGS) entry which is preliminary data.</text>
</comment>
<sequence length="115" mass="12011">MYLNNNNWAELMFLLVEGRSLQFVAAARTPEGPSDVAVLGPIAGLAVDGGESSVPSPRFSIVSKVDPSDSGRGFVTAKAAVRGGSSATAVWLVDFFCSPDALIEWILVQSGPGLE</sequence>
<dbReference type="EMBL" id="BSYO01000036">
    <property type="protein sequence ID" value="GMH29481.1"/>
    <property type="molecule type" value="Genomic_DNA"/>
</dbReference>
<keyword evidence="2" id="KW-1185">Reference proteome</keyword>
<dbReference type="Proteomes" id="UP001279734">
    <property type="component" value="Unassembled WGS sequence"/>
</dbReference>
<dbReference type="AlphaFoldDB" id="A0AAD3TI88"/>
<accession>A0AAD3TI88</accession>
<organism evidence="1 2">
    <name type="scientific">Nepenthes gracilis</name>
    <name type="common">Slender pitcher plant</name>
    <dbReference type="NCBI Taxonomy" id="150966"/>
    <lineage>
        <taxon>Eukaryota</taxon>
        <taxon>Viridiplantae</taxon>
        <taxon>Streptophyta</taxon>
        <taxon>Embryophyta</taxon>
        <taxon>Tracheophyta</taxon>
        <taxon>Spermatophyta</taxon>
        <taxon>Magnoliopsida</taxon>
        <taxon>eudicotyledons</taxon>
        <taxon>Gunneridae</taxon>
        <taxon>Pentapetalae</taxon>
        <taxon>Caryophyllales</taxon>
        <taxon>Nepenthaceae</taxon>
        <taxon>Nepenthes</taxon>
    </lineage>
</organism>
<gene>
    <name evidence="1" type="ORF">Nepgr_031324</name>
</gene>
<reference evidence="1" key="1">
    <citation type="submission" date="2023-05" db="EMBL/GenBank/DDBJ databases">
        <title>Nepenthes gracilis genome sequencing.</title>
        <authorList>
            <person name="Fukushima K."/>
        </authorList>
    </citation>
    <scope>NUCLEOTIDE SEQUENCE</scope>
    <source>
        <strain evidence="1">SING2019-196</strain>
    </source>
</reference>
<proteinExistence type="predicted"/>
<evidence type="ECO:0000313" key="2">
    <source>
        <dbReference type="Proteomes" id="UP001279734"/>
    </source>
</evidence>